<dbReference type="Gene3D" id="3.40.50.300">
    <property type="entry name" value="P-loop containing nucleotide triphosphate hydrolases"/>
    <property type="match status" value="2"/>
</dbReference>
<dbReference type="InterPro" id="IPR003395">
    <property type="entry name" value="RecF/RecN/SMC_N"/>
</dbReference>
<dbReference type="GO" id="GO:0051301">
    <property type="term" value="P:cell division"/>
    <property type="evidence" value="ECO:0007669"/>
    <property type="project" value="UniProtKB-KW"/>
</dbReference>
<organism evidence="13 14">
    <name type="scientific">Aphidius gifuensis</name>
    <name type="common">Parasitoid wasp</name>
    <dbReference type="NCBI Taxonomy" id="684658"/>
    <lineage>
        <taxon>Eukaryota</taxon>
        <taxon>Metazoa</taxon>
        <taxon>Ecdysozoa</taxon>
        <taxon>Arthropoda</taxon>
        <taxon>Hexapoda</taxon>
        <taxon>Insecta</taxon>
        <taxon>Pterygota</taxon>
        <taxon>Neoptera</taxon>
        <taxon>Endopterygota</taxon>
        <taxon>Hymenoptera</taxon>
        <taxon>Apocrita</taxon>
        <taxon>Ichneumonoidea</taxon>
        <taxon>Braconidae</taxon>
        <taxon>Aphidiinae</taxon>
        <taxon>Aphidius</taxon>
    </lineage>
</organism>
<dbReference type="Gene3D" id="1.20.1060.20">
    <property type="match status" value="1"/>
</dbReference>
<dbReference type="InterPro" id="IPR010935">
    <property type="entry name" value="SMC_hinge"/>
</dbReference>
<dbReference type="FunFam" id="3.30.70.1620:FF:000002">
    <property type="entry name" value="Structural maintenance of chromosomes 3"/>
    <property type="match status" value="1"/>
</dbReference>
<evidence type="ECO:0000256" key="5">
    <source>
        <dbReference type="ARBA" id="ARBA00022776"/>
    </source>
</evidence>
<dbReference type="Pfam" id="PF02463">
    <property type="entry name" value="SMC_N"/>
    <property type="match status" value="1"/>
</dbReference>
<dbReference type="GO" id="GO:0016887">
    <property type="term" value="F:ATP hydrolysis activity"/>
    <property type="evidence" value="ECO:0007669"/>
    <property type="project" value="InterPro"/>
</dbReference>
<comment type="caution">
    <text evidence="13">The sequence shown here is derived from an EMBL/GenBank/DDBJ whole genome shotgun (WGS) entry which is preliminary data.</text>
</comment>
<dbReference type="SUPFAM" id="SSF52540">
    <property type="entry name" value="P-loop containing nucleoside triphosphate hydrolases"/>
    <property type="match status" value="2"/>
</dbReference>
<evidence type="ECO:0000259" key="12">
    <source>
        <dbReference type="SMART" id="SM00968"/>
    </source>
</evidence>
<dbReference type="GO" id="GO:0005524">
    <property type="term" value="F:ATP binding"/>
    <property type="evidence" value="ECO:0007669"/>
    <property type="project" value="UniProtKB-KW"/>
</dbReference>
<evidence type="ECO:0000256" key="10">
    <source>
        <dbReference type="PIRNR" id="PIRNR005719"/>
    </source>
</evidence>
<accession>A0A834XM96</accession>
<dbReference type="InterPro" id="IPR036277">
    <property type="entry name" value="SMC_hinge_sf"/>
</dbReference>
<evidence type="ECO:0000313" key="13">
    <source>
        <dbReference type="EMBL" id="KAF7988611.1"/>
    </source>
</evidence>
<dbReference type="Gene3D" id="3.30.70.1620">
    <property type="match status" value="1"/>
</dbReference>
<proteinExistence type="inferred from homology"/>
<evidence type="ECO:0000256" key="8">
    <source>
        <dbReference type="ARBA" id="ARBA00023242"/>
    </source>
</evidence>
<dbReference type="OrthoDB" id="431497at2759"/>
<dbReference type="GO" id="GO:0051276">
    <property type="term" value="P:chromosome organization"/>
    <property type="evidence" value="ECO:0007669"/>
    <property type="project" value="InterPro"/>
</dbReference>
<gene>
    <name evidence="13" type="ORF">HCN44_001184</name>
</gene>
<keyword evidence="8 10" id="KW-0539">Nucleus</keyword>
<name>A0A834XM96_APHGI</name>
<protein>
    <recommendedName>
        <fullName evidence="10">Structural maintenance of chromosomes protein</fullName>
    </recommendedName>
</protein>
<comment type="subcellular location">
    <subcellularLocation>
        <location evidence="1 10">Nucleus</location>
    </subcellularLocation>
</comment>
<keyword evidence="6" id="KW-0067">ATP-binding</keyword>
<dbReference type="CDD" id="cd03272">
    <property type="entry name" value="ABC_SMC3_euk"/>
    <property type="match status" value="1"/>
</dbReference>
<keyword evidence="5" id="KW-0498">Mitosis</keyword>
<feature type="coiled-coil region" evidence="11">
    <location>
        <begin position="963"/>
        <end position="990"/>
    </location>
</feature>
<dbReference type="PIRSF" id="PIRSF005719">
    <property type="entry name" value="SMC"/>
    <property type="match status" value="1"/>
</dbReference>
<sequence length="1204" mass="140807">MHIKKVIIQGFKSFREQIDVEDFHPGHNVVIGRNGSGKSNFFHAIQFVLSDEFTNLKPEHRQILIHEGSGSKLIYGFVEIIFDNSDGRLPMDNKEVTLRRIIGTKKDQYILNNKVATRTDVTNLLESAGFSHSNPYYIVKQGEINQLAIAPDEHRLNLLLEVAGTIVYDERRRESNEILEQTKASIKKITEFIITIDERLLKLDEEKEELKQYQLLDKQRRYIEFTIYDRELKEYKNKLDELLALRENNKGQYVKLGKDLNEAQQKKYEINQRIKELKKQLQSAKDERIILTTDQQNLLKDKTKLTLIIEDLMDDVKDDTDDKLKLQQELEQLNITIDNNEQQLAIIIHEYNQLKYQEEECVKLLESKEQKRKELYAKEGRCSQFSSKDERDNWIKEQLKQLTKHIKEKLDYEKKLNELLNNDIKKQNELEKSILIKTKEMEEQKELFNDDVNKKYHELIIKKNNNQGIIKDYYRQENKLELHLSSLKEDLSHAEGVLRSMIGKAIINGRDSVKKVLEKFNQQADMSNEIDNYCGPLIDNFKCDKEIYTAVEVTAGNRLFHHIIKTDTFGTKILKEMNQQKLPGEVTFMPLNRLYVKPILYPNDPDAIPMISKLNYDEKYDRAMRYIFGRTLICRSLELATKLARTTGLDCVTLEGDQVSSKGSLTGGHFNTQKSRLDLHTSSSILVNEINKTEQQLSCVRNDIKKFNDELNVIMNDIQKHDIKKSKAKGIYELLNTEIRNMKDDLMTIISTRESYKNRLIQNSSNLENLNETKKGFESELYQELITQLSTQDQHQVDNLNDEIRSLTITNKNIFTKRMQFEAEKNKFDNLLINNLYRRKDELIESLKVISIEDRNYRLNITKTSLSDIDNKLLKINNDLSILNNKITITNEKLNIEISNIDKFKNQEKDIQQIIDSDAKQLNKFTCQQNTLENNISECTKKITDLGALPSSGVYENLINLSTKQLLKEIDNINNQLKDYKHVNKKALDQYLSFTDQRQMFMKRKEELDRADIKIKELMNVLEMRKFEAMQFTFKQVSKYFSDVFKKLVPIGHAELIIKKHYKHDDDYDDDDYDNESNKLAGIGIRVSFNGKDNEMREINHLSGGQKSLVALALIFAIQKCDPAPFYLFDEIDQALDPEHRKTVANMIHELSSDAQFITTTFRPEMLEHADKFYGVIYRNKVSHVICVTREEADNFIEDDTTQD</sequence>
<dbReference type="AlphaFoldDB" id="A0A834XM96"/>
<keyword evidence="7 11" id="KW-0175">Coiled coil</keyword>
<dbReference type="SMART" id="SM00968">
    <property type="entry name" value="SMC_hinge"/>
    <property type="match status" value="1"/>
</dbReference>
<keyword evidence="9" id="KW-0131">Cell cycle</keyword>
<dbReference type="Pfam" id="PF06470">
    <property type="entry name" value="SMC_hinge"/>
    <property type="match status" value="1"/>
</dbReference>
<evidence type="ECO:0000256" key="1">
    <source>
        <dbReference type="ARBA" id="ARBA00004123"/>
    </source>
</evidence>
<evidence type="ECO:0000256" key="2">
    <source>
        <dbReference type="ARBA" id="ARBA00005917"/>
    </source>
</evidence>
<evidence type="ECO:0000256" key="3">
    <source>
        <dbReference type="ARBA" id="ARBA00022618"/>
    </source>
</evidence>
<dbReference type="GO" id="GO:0005694">
    <property type="term" value="C:chromosome"/>
    <property type="evidence" value="ECO:0007669"/>
    <property type="project" value="InterPro"/>
</dbReference>
<dbReference type="InterPro" id="IPR027417">
    <property type="entry name" value="P-loop_NTPase"/>
</dbReference>
<evidence type="ECO:0000313" key="14">
    <source>
        <dbReference type="Proteomes" id="UP000639338"/>
    </source>
</evidence>
<feature type="domain" description="SMC hinge" evidence="12">
    <location>
        <begin position="531"/>
        <end position="644"/>
    </location>
</feature>
<dbReference type="FunFam" id="3.40.50.300:FF:000424">
    <property type="entry name" value="Structural maintenance of chromosomes 3"/>
    <property type="match status" value="1"/>
</dbReference>
<evidence type="ECO:0000256" key="7">
    <source>
        <dbReference type="ARBA" id="ARBA00023054"/>
    </source>
</evidence>
<reference evidence="13 14" key="1">
    <citation type="submission" date="2020-08" db="EMBL/GenBank/DDBJ databases">
        <title>Aphidius gifuensis genome sequencing and assembly.</title>
        <authorList>
            <person name="Du Z."/>
        </authorList>
    </citation>
    <scope>NUCLEOTIDE SEQUENCE [LARGE SCALE GENOMIC DNA]</scope>
    <source>
        <strain evidence="13">YNYX2018</strain>
        <tissue evidence="13">Adults</tissue>
    </source>
</reference>
<comment type="similarity">
    <text evidence="2">Belongs to the SMC family. SMC3 subfamily.</text>
</comment>
<keyword evidence="3" id="KW-0132">Cell division</keyword>
<dbReference type="Proteomes" id="UP000639338">
    <property type="component" value="Unassembled WGS sequence"/>
</dbReference>
<keyword evidence="4" id="KW-0547">Nucleotide-binding</keyword>
<evidence type="ECO:0000256" key="11">
    <source>
        <dbReference type="SAM" id="Coils"/>
    </source>
</evidence>
<evidence type="ECO:0000256" key="9">
    <source>
        <dbReference type="ARBA" id="ARBA00023306"/>
    </source>
</evidence>
<dbReference type="InterPro" id="IPR041741">
    <property type="entry name" value="SMC3_ABC_euk"/>
</dbReference>
<dbReference type="EMBL" id="JACMRX010000005">
    <property type="protein sequence ID" value="KAF7988611.1"/>
    <property type="molecule type" value="Genomic_DNA"/>
</dbReference>
<dbReference type="SUPFAM" id="SSF75553">
    <property type="entry name" value="Smc hinge domain"/>
    <property type="match status" value="1"/>
</dbReference>
<evidence type="ECO:0000256" key="4">
    <source>
        <dbReference type="ARBA" id="ARBA00022741"/>
    </source>
</evidence>
<evidence type="ECO:0000256" key="6">
    <source>
        <dbReference type="ARBA" id="ARBA00022840"/>
    </source>
</evidence>
<dbReference type="FunFam" id="3.40.50.300:FF:000370">
    <property type="entry name" value="Structural maintenance of chromosomes 3"/>
    <property type="match status" value="1"/>
</dbReference>
<keyword evidence="14" id="KW-1185">Reference proteome</keyword>
<dbReference type="GO" id="GO:0005634">
    <property type="term" value="C:nucleus"/>
    <property type="evidence" value="ECO:0007669"/>
    <property type="project" value="UniProtKB-SubCell"/>
</dbReference>
<dbReference type="InterPro" id="IPR024704">
    <property type="entry name" value="SMC"/>
</dbReference>
<dbReference type="PANTHER" id="PTHR43977">
    <property type="entry name" value="STRUCTURAL MAINTENANCE OF CHROMOSOMES PROTEIN 3"/>
    <property type="match status" value="1"/>
</dbReference>
<feature type="coiled-coil region" evidence="11">
    <location>
        <begin position="196"/>
        <end position="374"/>
    </location>
</feature>